<feature type="non-terminal residue" evidence="1">
    <location>
        <position position="72"/>
    </location>
</feature>
<accession>A0A6V8P9T3</accession>
<dbReference type="InterPro" id="IPR010094">
    <property type="entry name" value="Transposase_put_N"/>
</dbReference>
<dbReference type="Proteomes" id="UP000591948">
    <property type="component" value="Unassembled WGS sequence"/>
</dbReference>
<name>A0A6V8P9T3_9ACTN</name>
<sequence>MNITLMVKLQPTSEQAAALLETMEQFNTACNSIAEVAFRERTANKIRLQQLVYHDIRNQFGLSAQMSVRAIS</sequence>
<dbReference type="NCBIfam" id="TIGR01765">
    <property type="entry name" value="tspaseT_teng_N"/>
    <property type="match status" value="1"/>
</dbReference>
<dbReference type="EMBL" id="BLRY01000438">
    <property type="protein sequence ID" value="GFP28830.1"/>
    <property type="molecule type" value="Genomic_DNA"/>
</dbReference>
<protein>
    <recommendedName>
        <fullName evidence="3">Transposase</fullName>
    </recommendedName>
</protein>
<evidence type="ECO:0000313" key="2">
    <source>
        <dbReference type="Proteomes" id="UP000591948"/>
    </source>
</evidence>
<organism evidence="1 2">
    <name type="scientific">Candidatus Hakubella thermalkaliphila</name>
    <dbReference type="NCBI Taxonomy" id="2754717"/>
    <lineage>
        <taxon>Bacteria</taxon>
        <taxon>Bacillati</taxon>
        <taxon>Actinomycetota</taxon>
        <taxon>Actinomycetota incertae sedis</taxon>
        <taxon>Candidatus Hakubellales</taxon>
        <taxon>Candidatus Hakubellaceae</taxon>
        <taxon>Candidatus Hakubella</taxon>
    </lineage>
</organism>
<evidence type="ECO:0000313" key="1">
    <source>
        <dbReference type="EMBL" id="GFP28830.1"/>
    </source>
</evidence>
<keyword evidence="2" id="KW-1185">Reference proteome</keyword>
<evidence type="ECO:0008006" key="3">
    <source>
        <dbReference type="Google" id="ProtNLM"/>
    </source>
</evidence>
<dbReference type="AlphaFoldDB" id="A0A6V8P9T3"/>
<proteinExistence type="predicted"/>
<comment type="caution">
    <text evidence="1">The sequence shown here is derived from an EMBL/GenBank/DDBJ whole genome shotgun (WGS) entry which is preliminary data.</text>
</comment>
<gene>
    <name evidence="1" type="ORF">HKBW3S33_02246</name>
</gene>
<reference evidence="1 2" key="1">
    <citation type="journal article" date="2020" name="Front. Microbiol.">
        <title>Single-cell genomics of novel Actinobacteria with the Wood-Ljungdahl pathway discovered in a serpentinizing system.</title>
        <authorList>
            <person name="Merino N."/>
            <person name="Kawai M."/>
            <person name="Boyd E.S."/>
            <person name="Colman D.R."/>
            <person name="McGlynn S.E."/>
            <person name="Nealson K.H."/>
            <person name="Kurokawa K."/>
            <person name="Hongoh Y."/>
        </authorList>
    </citation>
    <scope>NUCLEOTIDE SEQUENCE [LARGE SCALE GENOMIC DNA]</scope>
    <source>
        <strain evidence="1 2">S33</strain>
    </source>
</reference>